<proteinExistence type="inferred from homology"/>
<reference evidence="6" key="1">
    <citation type="submission" date="2021-09" db="EMBL/GenBank/DDBJ databases">
        <authorList>
            <person name="Martin H S."/>
        </authorList>
    </citation>
    <scope>NUCLEOTIDE SEQUENCE</scope>
</reference>
<dbReference type="PROSITE" id="PS50195">
    <property type="entry name" value="PX"/>
    <property type="match status" value="1"/>
</dbReference>
<dbReference type="GO" id="GO:0005769">
    <property type="term" value="C:early endosome"/>
    <property type="evidence" value="ECO:0007669"/>
    <property type="project" value="TreeGrafter"/>
</dbReference>
<dbReference type="OrthoDB" id="5772781at2759"/>
<dbReference type="Proteomes" id="UP000789524">
    <property type="component" value="Unassembled WGS sequence"/>
</dbReference>
<feature type="transmembrane region" description="Helical" evidence="3">
    <location>
        <begin position="6"/>
        <end position="22"/>
    </location>
</feature>
<dbReference type="Gene3D" id="3.30.1520.10">
    <property type="entry name" value="Phox-like domain"/>
    <property type="match status" value="1"/>
</dbReference>
<keyword evidence="3" id="KW-0812">Transmembrane</keyword>
<organism evidence="6 7">
    <name type="scientific">Danaus chrysippus</name>
    <name type="common">African queen</name>
    <dbReference type="NCBI Taxonomy" id="151541"/>
    <lineage>
        <taxon>Eukaryota</taxon>
        <taxon>Metazoa</taxon>
        <taxon>Ecdysozoa</taxon>
        <taxon>Arthropoda</taxon>
        <taxon>Hexapoda</taxon>
        <taxon>Insecta</taxon>
        <taxon>Pterygota</taxon>
        <taxon>Neoptera</taxon>
        <taxon>Endopterygota</taxon>
        <taxon>Lepidoptera</taxon>
        <taxon>Glossata</taxon>
        <taxon>Ditrysia</taxon>
        <taxon>Papilionoidea</taxon>
        <taxon>Nymphalidae</taxon>
        <taxon>Danainae</taxon>
        <taxon>Danaini</taxon>
        <taxon>Danaina</taxon>
        <taxon>Danaus</taxon>
        <taxon>Anosia</taxon>
    </lineage>
</organism>
<protein>
    <submittedName>
        <fullName evidence="6">(African queen) hypothetical protein</fullName>
    </submittedName>
</protein>
<dbReference type="InterPro" id="IPR036871">
    <property type="entry name" value="PX_dom_sf"/>
</dbReference>
<feature type="region of interest" description="Disordered" evidence="2">
    <location>
        <begin position="190"/>
        <end position="215"/>
    </location>
</feature>
<dbReference type="SUPFAM" id="SSF64268">
    <property type="entry name" value="PX domain"/>
    <property type="match status" value="1"/>
</dbReference>
<dbReference type="InterPro" id="IPR003114">
    <property type="entry name" value="Phox_assoc"/>
</dbReference>
<feature type="domain" description="PXA" evidence="5">
    <location>
        <begin position="96"/>
        <end position="334"/>
    </location>
</feature>
<comment type="similarity">
    <text evidence="1">Belongs to the sorting nexin family.</text>
</comment>
<evidence type="ECO:0000259" key="4">
    <source>
        <dbReference type="PROSITE" id="PS50195"/>
    </source>
</evidence>
<evidence type="ECO:0000259" key="5">
    <source>
        <dbReference type="PROSITE" id="PS51207"/>
    </source>
</evidence>
<keyword evidence="3" id="KW-1133">Transmembrane helix</keyword>
<dbReference type="Pfam" id="PF08628">
    <property type="entry name" value="Nexin_C"/>
    <property type="match status" value="1"/>
</dbReference>
<comment type="caution">
    <text evidence="6">The sequence shown here is derived from an EMBL/GenBank/DDBJ whole genome shotgun (WGS) entry which is preliminary data.</text>
</comment>
<evidence type="ECO:0000313" key="6">
    <source>
        <dbReference type="EMBL" id="CAG9585654.1"/>
    </source>
</evidence>
<dbReference type="InterPro" id="IPR013937">
    <property type="entry name" value="Sorting_nexin_C"/>
</dbReference>
<name>A0A8J2R9L5_9NEOP</name>
<sequence>MFVRVSGWFGLISVITIALFGFRFYLTLLTFFVSFIVGVLTILYLNYDSKKIFSVDIDYLDDPLQQSNFSIQSAKVLELFKTKKSLPKFDSRITGSETVDSFLNEIVSIIINDYVTTWYELITDDQELTTYAIKKLVVAAGANVSNRVKTVDWIHLLATRFPEELTLHLKLFKQSRVRLKRMQLLSAKEMNGNSKPVPKKPEEKRTHRRNKSETDLLWPPDSQSFGKSKFYSSSENISSNNIKDLFFDLECSIENKELCRDIFCTDPEKEAALLSEVSEALLYLLVPEEAWNCHVMKLILIDLLSSIVLRPLIKMLSDPDNINRAIIRSCCRDSCLSSDLFLMVIRTCGDAEELDATLELVQKDIQKLHSKDSAGEWELQDRQKLSSLQYLSRIIQASRATLGPQEGLSTTDNTERESEEVMKTLKFLRAVAAWKSNAQYLLEIELNEADSHTSKAVMDNLRSSALEVCDLYLRGAGVLGVPDNTHADLVRRITTDGGEFTSNPIQIFDDVQKCVCDALEEDPSWQADFMFDGDQDGMENSEFKKDMKSESHKYTEKCKKIVRSCLNQLPKIFYKNKYRNSFPTKSSTFPRSFARRVPCNKNHTIPKCASRDIIGDVVLPVPGARHNRSRSDIVGSFAQKMMNDNAGPSNLKSANTSTLSLSHSSISQSAKNMMSPLTAYIIETALVQDKGKTFGIYAIAVTRESDNEVWHIYRRYSDFYDLHASIKEKWPELGHLPFPAKKTFQNTSRSVLESRKRMLNSYLQSLTSISRDTRYMALLSPDYLGGFLSPENQTERHGNTIDALLVNSLKAGMRTLKSMPDQFANTVDGVMDGISKVFQGKSGENLKNFKTWNSSDVQDDNDESVPLRLLEEVLGIRGLWLRRRLLAPLRTMIADRVNKKVIEFVSSLTSPRNVVQYLKTFKQWLTTRNNPSAVSRDQATKARTRVAAKVALLSAASDDLRHIVGTDAARRGLLTVFDLFQTQEINKRLLFVLLEVTLTNLFPDNNIRDMFKTLYSNSPRVPSTKKSKLNGFADAVADLSPGSHSYCRVTQSG</sequence>
<evidence type="ECO:0000256" key="3">
    <source>
        <dbReference type="SAM" id="Phobius"/>
    </source>
</evidence>
<dbReference type="PANTHER" id="PTHR22775">
    <property type="entry name" value="SORTING NEXIN"/>
    <property type="match status" value="1"/>
</dbReference>
<dbReference type="AlphaFoldDB" id="A0A8J2R9L5"/>
<dbReference type="SMART" id="SM00312">
    <property type="entry name" value="PX"/>
    <property type="match status" value="1"/>
</dbReference>
<evidence type="ECO:0000313" key="7">
    <source>
        <dbReference type="Proteomes" id="UP000789524"/>
    </source>
</evidence>
<dbReference type="Pfam" id="PF02194">
    <property type="entry name" value="PXA"/>
    <property type="match status" value="1"/>
</dbReference>
<gene>
    <name evidence="6" type="ORF">DCHRY22_LOCUS16017</name>
</gene>
<dbReference type="EMBL" id="CAKASE010000083">
    <property type="protein sequence ID" value="CAG9585654.1"/>
    <property type="molecule type" value="Genomic_DNA"/>
</dbReference>
<dbReference type="PROSITE" id="PS51207">
    <property type="entry name" value="PXA"/>
    <property type="match status" value="1"/>
</dbReference>
<dbReference type="PANTHER" id="PTHR22775:SF3">
    <property type="entry name" value="SORTING NEXIN-13"/>
    <property type="match status" value="1"/>
</dbReference>
<keyword evidence="3" id="KW-0472">Membrane</keyword>
<dbReference type="Pfam" id="PF00787">
    <property type="entry name" value="PX"/>
    <property type="match status" value="1"/>
</dbReference>
<accession>A0A8J2R9L5</accession>
<feature type="transmembrane region" description="Helical" evidence="3">
    <location>
        <begin position="29"/>
        <end position="47"/>
    </location>
</feature>
<dbReference type="SMART" id="SM00313">
    <property type="entry name" value="PXA"/>
    <property type="match status" value="1"/>
</dbReference>
<dbReference type="InterPro" id="IPR001683">
    <property type="entry name" value="PX_dom"/>
</dbReference>
<dbReference type="GO" id="GO:0035091">
    <property type="term" value="F:phosphatidylinositol binding"/>
    <property type="evidence" value="ECO:0007669"/>
    <property type="project" value="InterPro"/>
</dbReference>
<keyword evidence="7" id="KW-1185">Reference proteome</keyword>
<evidence type="ECO:0000256" key="1">
    <source>
        <dbReference type="ARBA" id="ARBA00010883"/>
    </source>
</evidence>
<feature type="domain" description="PX" evidence="4">
    <location>
        <begin position="675"/>
        <end position="795"/>
    </location>
</feature>
<evidence type="ECO:0000256" key="2">
    <source>
        <dbReference type="SAM" id="MobiDB-lite"/>
    </source>
</evidence>